<reference evidence="3 4" key="2">
    <citation type="journal article" date="2017" name="Sci. Rep.">
        <title>Ant-infecting Ophiocordyceps genomes reveal a high diversity of potential behavioral manipulation genes and a possible major role for enterotoxins.</title>
        <authorList>
            <person name="de Bekker C."/>
            <person name="Ohm R.A."/>
            <person name="Evans H.C."/>
            <person name="Brachmann A."/>
            <person name="Hughes D.P."/>
        </authorList>
    </citation>
    <scope>NUCLEOTIDE SEQUENCE [LARGE SCALE GENOMIC DNA]</scope>
    <source>
        <strain evidence="3 4">SC16a</strain>
    </source>
</reference>
<evidence type="ECO:0000256" key="1">
    <source>
        <dbReference type="SAM" id="MobiDB-lite"/>
    </source>
</evidence>
<proteinExistence type="predicted"/>
<feature type="chain" id="PRO_5012766943" evidence="2">
    <location>
        <begin position="20"/>
        <end position="212"/>
    </location>
</feature>
<feature type="region of interest" description="Disordered" evidence="1">
    <location>
        <begin position="176"/>
        <end position="212"/>
    </location>
</feature>
<evidence type="ECO:0000313" key="3">
    <source>
        <dbReference type="EMBL" id="PFH55556.1"/>
    </source>
</evidence>
<dbReference type="AlphaFoldDB" id="A0A2A9P3W6"/>
<keyword evidence="2" id="KW-0732">Signal</keyword>
<gene>
    <name evidence="3" type="ORF">XA68_18067</name>
</gene>
<evidence type="ECO:0000256" key="2">
    <source>
        <dbReference type="SAM" id="SignalP"/>
    </source>
</evidence>
<feature type="signal peptide" evidence="2">
    <location>
        <begin position="1"/>
        <end position="19"/>
    </location>
</feature>
<dbReference type="Proteomes" id="UP000037136">
    <property type="component" value="Unassembled WGS sequence"/>
</dbReference>
<dbReference type="OrthoDB" id="10631310at2759"/>
<dbReference type="EMBL" id="LAZP02000860">
    <property type="protein sequence ID" value="PFH55556.1"/>
    <property type="molecule type" value="Genomic_DNA"/>
</dbReference>
<evidence type="ECO:0000313" key="4">
    <source>
        <dbReference type="Proteomes" id="UP000037136"/>
    </source>
</evidence>
<accession>A0A2A9P3W6</accession>
<name>A0A2A9P3W6_OPHUN</name>
<keyword evidence="4" id="KW-1185">Reference proteome</keyword>
<protein>
    <submittedName>
        <fullName evidence="3">Uncharacterized protein</fullName>
    </submittedName>
</protein>
<comment type="caution">
    <text evidence="3">The sequence shown here is derived from an EMBL/GenBank/DDBJ whole genome shotgun (WGS) entry which is preliminary data.</text>
</comment>
<reference evidence="3 4" key="1">
    <citation type="journal article" date="2015" name="BMC Genomics">
        <title>Gene expression during zombie ant biting behavior reflects the complexity underlying fungal parasitic behavioral manipulation.</title>
        <authorList>
            <person name="de Bekker C."/>
            <person name="Ohm R.A."/>
            <person name="Loreto R.G."/>
            <person name="Sebastian A."/>
            <person name="Albert I."/>
            <person name="Merrow M."/>
            <person name="Brachmann A."/>
            <person name="Hughes D.P."/>
        </authorList>
    </citation>
    <scope>NUCLEOTIDE SEQUENCE [LARGE SCALE GENOMIC DNA]</scope>
    <source>
        <strain evidence="3 4">SC16a</strain>
    </source>
</reference>
<sequence>MRPTLAPVIALALVSGALGMPVGAGAGAQAAAEGDAAKLHESQQAGELVTLQHLHQQTDKDKGIGGFFASLFKPKVAEAATTTNGTTPSPARPNAGGNLFANLFRGKGNDANSTTTGKGTNFFATLFKGKAPEGGNGVGGQEEKKKKNVFANILQGVQKAFKDIADRGRNVLQKFFGGGKEAKQGTTTKAEDFEDDPKELDDMMKMNGPTDG</sequence>
<organism evidence="3 4">
    <name type="scientific">Ophiocordyceps unilateralis</name>
    <name type="common">Zombie-ant fungus</name>
    <name type="synonym">Torrubia unilateralis</name>
    <dbReference type="NCBI Taxonomy" id="268505"/>
    <lineage>
        <taxon>Eukaryota</taxon>
        <taxon>Fungi</taxon>
        <taxon>Dikarya</taxon>
        <taxon>Ascomycota</taxon>
        <taxon>Pezizomycotina</taxon>
        <taxon>Sordariomycetes</taxon>
        <taxon>Hypocreomycetidae</taxon>
        <taxon>Hypocreales</taxon>
        <taxon>Ophiocordycipitaceae</taxon>
        <taxon>Ophiocordyceps</taxon>
    </lineage>
</organism>